<dbReference type="SMART" id="SM00014">
    <property type="entry name" value="acidPPc"/>
    <property type="match status" value="1"/>
</dbReference>
<evidence type="ECO:0000313" key="4">
    <source>
        <dbReference type="Proteomes" id="UP001595665"/>
    </source>
</evidence>
<feature type="transmembrane region" description="Helical" evidence="1">
    <location>
        <begin position="74"/>
        <end position="102"/>
    </location>
</feature>
<feature type="domain" description="Phosphatidic acid phosphatase type 2/haloperoxidase" evidence="2">
    <location>
        <begin position="110"/>
        <end position="224"/>
    </location>
</feature>
<dbReference type="CDD" id="cd03392">
    <property type="entry name" value="PAP2_like_2"/>
    <property type="match status" value="1"/>
</dbReference>
<dbReference type="EMBL" id="JBHRVV010000001">
    <property type="protein sequence ID" value="MFC3457003.1"/>
    <property type="molecule type" value="Genomic_DNA"/>
</dbReference>
<dbReference type="Proteomes" id="UP001595665">
    <property type="component" value="Unassembled WGS sequence"/>
</dbReference>
<reference evidence="4" key="1">
    <citation type="journal article" date="2019" name="Int. J. Syst. Evol. Microbiol.">
        <title>The Global Catalogue of Microorganisms (GCM) 10K type strain sequencing project: providing services to taxonomists for standard genome sequencing and annotation.</title>
        <authorList>
            <consortium name="The Broad Institute Genomics Platform"/>
            <consortium name="The Broad Institute Genome Sequencing Center for Infectious Disease"/>
            <person name="Wu L."/>
            <person name="Ma J."/>
        </authorList>
    </citation>
    <scope>NUCLEOTIDE SEQUENCE [LARGE SCALE GENOMIC DNA]</scope>
    <source>
        <strain evidence="4">CCM 7480</strain>
    </source>
</reference>
<dbReference type="InterPro" id="IPR000326">
    <property type="entry name" value="PAP2/HPO"/>
</dbReference>
<keyword evidence="1" id="KW-0812">Transmembrane</keyword>
<evidence type="ECO:0000256" key="1">
    <source>
        <dbReference type="SAM" id="Phobius"/>
    </source>
</evidence>
<gene>
    <name evidence="3" type="ORF">ACFOPH_01895</name>
</gene>
<name>A0ABV7PFP6_9BURK</name>
<keyword evidence="1" id="KW-1133">Transmembrane helix</keyword>
<dbReference type="PANTHER" id="PTHR14969:SF13">
    <property type="entry name" value="AT30094P"/>
    <property type="match status" value="1"/>
</dbReference>
<accession>A0ABV7PFP6</accession>
<evidence type="ECO:0000313" key="3">
    <source>
        <dbReference type="EMBL" id="MFC3457003.1"/>
    </source>
</evidence>
<proteinExistence type="predicted"/>
<keyword evidence="4" id="KW-1185">Reference proteome</keyword>
<dbReference type="SUPFAM" id="SSF48317">
    <property type="entry name" value="Acid phosphatase/Vanadium-dependent haloperoxidase"/>
    <property type="match status" value="1"/>
</dbReference>
<dbReference type="PANTHER" id="PTHR14969">
    <property type="entry name" value="SPHINGOSINE-1-PHOSPHATE PHOSPHOHYDROLASE"/>
    <property type="match status" value="1"/>
</dbReference>
<organism evidence="3 4">
    <name type="scientific">Massilia haematophila</name>
    <dbReference type="NCBI Taxonomy" id="457923"/>
    <lineage>
        <taxon>Bacteria</taxon>
        <taxon>Pseudomonadati</taxon>
        <taxon>Pseudomonadota</taxon>
        <taxon>Betaproteobacteria</taxon>
        <taxon>Burkholderiales</taxon>
        <taxon>Oxalobacteraceae</taxon>
        <taxon>Telluria group</taxon>
        <taxon>Massilia</taxon>
    </lineage>
</organism>
<dbReference type="InterPro" id="IPR036938">
    <property type="entry name" value="PAP2/HPO_sf"/>
</dbReference>
<protein>
    <submittedName>
        <fullName evidence="3">Phosphatase PAP2 family protein</fullName>
    </submittedName>
</protein>
<evidence type="ECO:0000259" key="2">
    <source>
        <dbReference type="SMART" id="SM00014"/>
    </source>
</evidence>
<dbReference type="RefSeq" id="WP_312551617.1">
    <property type="nucleotide sequence ID" value="NZ_JBHRVV010000001.1"/>
</dbReference>
<feature type="transmembrane region" description="Helical" evidence="1">
    <location>
        <begin position="109"/>
        <end position="128"/>
    </location>
</feature>
<feature type="transmembrane region" description="Helical" evidence="1">
    <location>
        <begin position="183"/>
        <end position="203"/>
    </location>
</feature>
<dbReference type="Gene3D" id="1.20.144.10">
    <property type="entry name" value="Phosphatidic acid phosphatase type 2/haloperoxidase"/>
    <property type="match status" value="2"/>
</dbReference>
<dbReference type="Pfam" id="PF01569">
    <property type="entry name" value="PAP2"/>
    <property type="match status" value="1"/>
</dbReference>
<sequence length="249" mass="26905">MDNSLTSRLHRFAAARVSPEEQFGLHLTVGVLVLLLAMAGFARIAGAVVAGAPITQLDVELANWLHAHANDSPVLRHFLMGITHLHSTPGMLTLTALAAWWFHRRGARHWIPTLLAAVPGGMVLNVLMKHTFERARPHFDEPLLTLSTYSFPSGHALAATVFYGLLACYLARHAHGWGRRAGIVLLACLMVALVAGSRLYLGAHYLSDVLAAMAEGCAWLSICVTGVATLRRRQAARARGGAANLNEET</sequence>
<keyword evidence="1" id="KW-0472">Membrane</keyword>
<feature type="transmembrane region" description="Helical" evidence="1">
    <location>
        <begin position="209"/>
        <end position="230"/>
    </location>
</feature>
<feature type="transmembrane region" description="Helical" evidence="1">
    <location>
        <begin position="148"/>
        <end position="171"/>
    </location>
</feature>
<comment type="caution">
    <text evidence="3">The sequence shown here is derived from an EMBL/GenBank/DDBJ whole genome shotgun (WGS) entry which is preliminary data.</text>
</comment>
<feature type="transmembrane region" description="Helical" evidence="1">
    <location>
        <begin position="25"/>
        <end position="54"/>
    </location>
</feature>